<name>A0A173RQP6_9FIRM</name>
<feature type="compositionally biased region" description="Basic and acidic residues" evidence="1">
    <location>
        <begin position="210"/>
        <end position="230"/>
    </location>
</feature>
<evidence type="ECO:0000259" key="2">
    <source>
        <dbReference type="Pfam" id="PF19623"/>
    </source>
</evidence>
<reference evidence="3 4" key="1">
    <citation type="submission" date="2015-09" db="EMBL/GenBank/DDBJ databases">
        <authorList>
            <consortium name="Pathogen Informatics"/>
        </authorList>
    </citation>
    <scope>NUCLEOTIDE SEQUENCE [LARGE SCALE GENOMIC DNA]</scope>
    <source>
        <strain evidence="3 4">2789STDY5834966</strain>
    </source>
</reference>
<evidence type="ECO:0000256" key="1">
    <source>
        <dbReference type="SAM" id="MobiDB-lite"/>
    </source>
</evidence>
<evidence type="ECO:0000313" key="4">
    <source>
        <dbReference type="Proteomes" id="UP000095390"/>
    </source>
</evidence>
<dbReference type="AlphaFoldDB" id="A0A173RQP6"/>
<feature type="region of interest" description="Disordered" evidence="1">
    <location>
        <begin position="282"/>
        <end position="337"/>
    </location>
</feature>
<feature type="domain" description="DUF6128" evidence="2">
    <location>
        <begin position="388"/>
        <end position="475"/>
    </location>
</feature>
<dbReference type="InterPro" id="IPR046131">
    <property type="entry name" value="DUF6128"/>
</dbReference>
<proteinExistence type="predicted"/>
<dbReference type="Pfam" id="PF19623">
    <property type="entry name" value="DUF6128"/>
    <property type="match status" value="1"/>
</dbReference>
<gene>
    <name evidence="3" type="ORF">ERS852578_00325</name>
</gene>
<feature type="region of interest" description="Disordered" evidence="1">
    <location>
        <begin position="193"/>
        <end position="246"/>
    </location>
</feature>
<evidence type="ECO:0000313" key="3">
    <source>
        <dbReference type="EMBL" id="CUM80282.1"/>
    </source>
</evidence>
<dbReference type="OrthoDB" id="9814510at2"/>
<dbReference type="Proteomes" id="UP000095390">
    <property type="component" value="Unassembled WGS sequence"/>
</dbReference>
<protein>
    <recommendedName>
        <fullName evidence="2">DUF6128 domain-containing protein</fullName>
    </recommendedName>
</protein>
<accession>A0A173RQP6</accession>
<dbReference type="RefSeq" id="WP_055182133.1">
    <property type="nucleotide sequence ID" value="NZ_CYYC01000003.1"/>
</dbReference>
<dbReference type="EMBL" id="CYYC01000003">
    <property type="protein sequence ID" value="CUM80282.1"/>
    <property type="molecule type" value="Genomic_DNA"/>
</dbReference>
<organism evidence="3 4">
    <name type="scientific">Anaerobutyricum hallii</name>
    <dbReference type="NCBI Taxonomy" id="39488"/>
    <lineage>
        <taxon>Bacteria</taxon>
        <taxon>Bacillati</taxon>
        <taxon>Bacillota</taxon>
        <taxon>Clostridia</taxon>
        <taxon>Lachnospirales</taxon>
        <taxon>Lachnospiraceae</taxon>
        <taxon>Anaerobutyricum</taxon>
    </lineage>
</organism>
<sequence>MADYQRILSYLYRYEKAEKKECFGFVKAEQKSGSLKLTIQIDDERLLQGMELKLCFYERQGESWQVWQLDTLITQEHKEEIHLTYPAAMLPAGFRIKGQSGVLLYYQDAFYYGSVWIGEEIPAETLEPLRWHKIVNSAKDKSQMQENKSGKDIAGKISEKQTETEKILPDKMSEKQKVSTRNITDEMLQYQQESEENILEEKGQINTESFEEKDFQKRAENKIENIKSEENLPDSENDIAHSNNTNIEESVKIKEFSEDSIESKNKSELELKSELKTDAEIESKSELKTDAEIESKSELKTDAEMESKSELKTDSEIESKSELKTDAEMESKSELKIDSEIEPQIKIEAETEPEATSVVDNFEKMWINAMKKNPSVDNIFNTAFYEGCRISTADLAQFGEEASVLKSNQFLLKGYGRYHHILAGKVRYAGEERYCIGVPGIYENREKYMAEIYQFPVFLSLTENRMKTGSFGYWLYLLRDGI</sequence>